<name>A0A1B1N1B3_9BACL</name>
<feature type="transmembrane region" description="Helical" evidence="1">
    <location>
        <begin position="229"/>
        <end position="248"/>
    </location>
</feature>
<organism evidence="2 3">
    <name type="scientific">Paenibacillus yonginensis</name>
    <dbReference type="NCBI Taxonomy" id="1462996"/>
    <lineage>
        <taxon>Bacteria</taxon>
        <taxon>Bacillati</taxon>
        <taxon>Bacillota</taxon>
        <taxon>Bacilli</taxon>
        <taxon>Bacillales</taxon>
        <taxon>Paenibacillaceae</taxon>
        <taxon>Paenibacillus</taxon>
    </lineage>
</organism>
<keyword evidence="3" id="KW-1185">Reference proteome</keyword>
<dbReference type="EMBL" id="CP014167">
    <property type="protein sequence ID" value="ANS75227.1"/>
    <property type="molecule type" value="Genomic_DNA"/>
</dbReference>
<feature type="transmembrane region" description="Helical" evidence="1">
    <location>
        <begin position="76"/>
        <end position="95"/>
    </location>
</feature>
<protein>
    <recommendedName>
        <fullName evidence="4">Glycosyltransferase RgtA/B/C/D-like domain-containing protein</fullName>
    </recommendedName>
</protein>
<feature type="transmembrane region" description="Helical" evidence="1">
    <location>
        <begin position="414"/>
        <end position="432"/>
    </location>
</feature>
<dbReference type="OrthoDB" id="129479at2"/>
<feature type="transmembrane region" description="Helical" evidence="1">
    <location>
        <begin position="133"/>
        <end position="152"/>
    </location>
</feature>
<keyword evidence="1" id="KW-0812">Transmembrane</keyword>
<feature type="transmembrane region" description="Helical" evidence="1">
    <location>
        <begin position="188"/>
        <end position="217"/>
    </location>
</feature>
<keyword evidence="1" id="KW-0472">Membrane</keyword>
<feature type="transmembrane region" description="Helical" evidence="1">
    <location>
        <begin position="382"/>
        <end position="402"/>
    </location>
</feature>
<dbReference type="RefSeq" id="WP_068696653.1">
    <property type="nucleotide sequence ID" value="NZ_CP014167.1"/>
</dbReference>
<evidence type="ECO:0000313" key="3">
    <source>
        <dbReference type="Proteomes" id="UP000092573"/>
    </source>
</evidence>
<evidence type="ECO:0008006" key="4">
    <source>
        <dbReference type="Google" id="ProtNLM"/>
    </source>
</evidence>
<feature type="transmembrane region" description="Helical" evidence="1">
    <location>
        <begin position="444"/>
        <end position="466"/>
    </location>
</feature>
<accession>A0A1B1N1B3</accession>
<feature type="transmembrane region" description="Helical" evidence="1">
    <location>
        <begin position="159"/>
        <end position="176"/>
    </location>
</feature>
<proteinExistence type="predicted"/>
<dbReference type="AlphaFoldDB" id="A0A1B1N1B3"/>
<gene>
    <name evidence="2" type="ORF">AWM70_11960</name>
</gene>
<dbReference type="Proteomes" id="UP000092573">
    <property type="component" value="Chromosome"/>
</dbReference>
<evidence type="ECO:0000256" key="1">
    <source>
        <dbReference type="SAM" id="Phobius"/>
    </source>
</evidence>
<dbReference type="KEGG" id="pyg:AWM70_11960"/>
<sequence length="488" mass="55368">MRKWLSAETFAVLAGFCILLYILIGKPFVGVADNGDFLRIMSSIGLNYYDAAESYEDRFFGFAHQYFAYDSFFRGFYPSSQLLIVAAARLIGVVFHPAAFDIRVLGLLYGLLLLAATWIIVRSGKSGSSVVGLVLALGLLIVFYDIGYLAYFNTLFGEPISLVSMLLSIGLGLWLAQQKRPSKKLLWLFFIAAFVLTTSKLQNAPLGIAYALIGLRFMKLRDDFSWRRLTLWLSASLCVISIVLYVTAPKELKHINLYQTVFFGVLNGSPDVKGDLKELGLPERLEVLAGTNYFQAGTAIKQDDPSLKEDFYSRVSHGDVLLFYLKHPARFVSKMEFAAENGMSIRPYYLGNYLKSENKPPRALDYTYSTWSEFKHKHLPNTLWFILVVYVLYYGVALFEYFRYYDTASRIRNELLMLVGLVGLFSFLVPILGDGQADMAKHQFMFNVCFDMMLVTSVVWIVYQLVNLRVWGRRKAGAGLSFRGTKFN</sequence>
<evidence type="ECO:0000313" key="2">
    <source>
        <dbReference type="EMBL" id="ANS75227.1"/>
    </source>
</evidence>
<feature type="transmembrane region" description="Helical" evidence="1">
    <location>
        <begin position="102"/>
        <end position="121"/>
    </location>
</feature>
<reference evidence="2 3" key="1">
    <citation type="submission" date="2016-01" db="EMBL/GenBank/DDBJ databases">
        <title>Complete Genome Sequence of Paenibacillus yonginensis DCY84, a novel Plant Growth-Promoting Bacteria with Elicitation of Induced Systemic Resistance.</title>
        <authorList>
            <person name="Kim Y.J."/>
            <person name="Yang D.C."/>
            <person name="Sukweenadhi J."/>
        </authorList>
    </citation>
    <scope>NUCLEOTIDE SEQUENCE [LARGE SCALE GENOMIC DNA]</scope>
    <source>
        <strain evidence="2 3">DCY84</strain>
    </source>
</reference>
<keyword evidence="1" id="KW-1133">Transmembrane helix</keyword>
<dbReference type="STRING" id="1462996.AWM70_11960"/>